<protein>
    <recommendedName>
        <fullName evidence="5">DUF2076 domain-containing protein</fullName>
    </recommendedName>
</protein>
<dbReference type="Proteomes" id="UP001152604">
    <property type="component" value="Unassembled WGS sequence"/>
</dbReference>
<reference evidence="3" key="1">
    <citation type="submission" date="2022-03" db="EMBL/GenBank/DDBJ databases">
        <authorList>
            <person name="Brunel B."/>
        </authorList>
    </citation>
    <scope>NUCLEOTIDE SEQUENCE</scope>
    <source>
        <strain evidence="3">STM4922sample</strain>
    </source>
</reference>
<sequence length="188" mass="19192">MDRNDQQAIGNLFEKLANVERQTPPRDAEAERFINDQIARQPGAPYYMAQTIVVQEQALNAAQARIEELEQQAQQSAGGGLLGGLFGSSGARRSGSVPRVGRTAAAAPQEPLSGDDRQRAGGGFLAGAAQTAMGVAGGVLLGNAIAGMFGGSEAQATEPAASQPDEAAADEAGDADSDSGGDFGDIDF</sequence>
<evidence type="ECO:0000313" key="4">
    <source>
        <dbReference type="Proteomes" id="UP001152604"/>
    </source>
</evidence>
<dbReference type="RefSeq" id="WP_254026168.1">
    <property type="nucleotide sequence ID" value="NZ_CAKXZS010000023.1"/>
</dbReference>
<organism evidence="3 4">
    <name type="scientific">Mesorhizobium ventifaucium</name>
    <dbReference type="NCBI Taxonomy" id="666020"/>
    <lineage>
        <taxon>Bacteria</taxon>
        <taxon>Pseudomonadati</taxon>
        <taxon>Pseudomonadota</taxon>
        <taxon>Alphaproteobacteria</taxon>
        <taxon>Hyphomicrobiales</taxon>
        <taxon>Phyllobacteriaceae</taxon>
        <taxon>Mesorhizobium</taxon>
    </lineage>
</organism>
<dbReference type="Pfam" id="PF09849">
    <property type="entry name" value="DUF2076"/>
    <property type="match status" value="1"/>
</dbReference>
<evidence type="ECO:0000256" key="2">
    <source>
        <dbReference type="SAM" id="MobiDB-lite"/>
    </source>
</evidence>
<feature type="compositionally biased region" description="Acidic residues" evidence="2">
    <location>
        <begin position="167"/>
        <end position="188"/>
    </location>
</feature>
<accession>A0ABM9DZC2</accession>
<feature type="coiled-coil region" evidence="1">
    <location>
        <begin position="52"/>
        <end position="79"/>
    </location>
</feature>
<evidence type="ECO:0000256" key="1">
    <source>
        <dbReference type="SAM" id="Coils"/>
    </source>
</evidence>
<feature type="region of interest" description="Disordered" evidence="2">
    <location>
        <begin position="90"/>
        <end position="119"/>
    </location>
</feature>
<comment type="caution">
    <text evidence="3">The sequence shown here is derived from an EMBL/GenBank/DDBJ whole genome shotgun (WGS) entry which is preliminary data.</text>
</comment>
<evidence type="ECO:0000313" key="3">
    <source>
        <dbReference type="EMBL" id="CAH2402139.1"/>
    </source>
</evidence>
<feature type="region of interest" description="Disordered" evidence="2">
    <location>
        <begin position="154"/>
        <end position="188"/>
    </location>
</feature>
<name>A0ABM9DZC2_9HYPH</name>
<keyword evidence="1" id="KW-0175">Coiled coil</keyword>
<proteinExistence type="predicted"/>
<gene>
    <name evidence="3" type="ORF">MES4922_30513</name>
</gene>
<dbReference type="InterPro" id="IPR018648">
    <property type="entry name" value="DUF2076"/>
</dbReference>
<evidence type="ECO:0008006" key="5">
    <source>
        <dbReference type="Google" id="ProtNLM"/>
    </source>
</evidence>
<dbReference type="EMBL" id="CAKXZS010000023">
    <property type="protein sequence ID" value="CAH2402139.1"/>
    <property type="molecule type" value="Genomic_DNA"/>
</dbReference>
<keyword evidence="4" id="KW-1185">Reference proteome</keyword>